<gene>
    <name evidence="1" type="ORF">DDIC_13165</name>
</gene>
<name>A0A4P7UPK4_DESDE</name>
<evidence type="ECO:0000313" key="2">
    <source>
        <dbReference type="Proteomes" id="UP000297065"/>
    </source>
</evidence>
<evidence type="ECO:0000313" key="1">
    <source>
        <dbReference type="EMBL" id="QCC86811.1"/>
    </source>
</evidence>
<organism evidence="1 2">
    <name type="scientific">Desulfovibrio desulfuricans</name>
    <dbReference type="NCBI Taxonomy" id="876"/>
    <lineage>
        <taxon>Bacteria</taxon>
        <taxon>Pseudomonadati</taxon>
        <taxon>Thermodesulfobacteriota</taxon>
        <taxon>Desulfovibrionia</taxon>
        <taxon>Desulfovibrionales</taxon>
        <taxon>Desulfovibrionaceae</taxon>
        <taxon>Desulfovibrio</taxon>
    </lineage>
</organism>
<accession>A0A4P7UPK4</accession>
<protein>
    <submittedName>
        <fullName evidence="1">Uncharacterized protein</fullName>
    </submittedName>
</protein>
<dbReference type="Proteomes" id="UP000297065">
    <property type="component" value="Chromosome"/>
</dbReference>
<reference evidence="1 2" key="1">
    <citation type="submission" date="2019-02" db="EMBL/GenBank/DDBJ databases">
        <title>Complete Genome Sequence of Desulfovibrio desulfuricans IC1, a Sulfonate Utilizing Anaerobe.</title>
        <authorList>
            <person name="Day L.A."/>
            <person name="De Leon K.B."/>
            <person name="Wall J.D."/>
        </authorList>
    </citation>
    <scope>NUCLEOTIDE SEQUENCE [LARGE SCALE GENOMIC DNA]</scope>
    <source>
        <strain evidence="1 2">IC1</strain>
    </source>
</reference>
<sequence>MRYPFFACLLILLLLPACVYLQRPLWRPEALSPIEATHEQGVNMLNTCTSHGYKGQAFASLAESKNAQCQPSGSGQECALLVVYPESRIFSFADARRYTATVQAKTLFNMMVDGAGNIKQCRAETE</sequence>
<dbReference type="AlphaFoldDB" id="A0A4P7UPK4"/>
<proteinExistence type="predicted"/>
<dbReference type="EMBL" id="CP036295">
    <property type="protein sequence ID" value="QCC86811.1"/>
    <property type="molecule type" value="Genomic_DNA"/>
</dbReference>
<dbReference type="RefSeq" id="WP_136400860.1">
    <property type="nucleotide sequence ID" value="NZ_CP036295.1"/>
</dbReference>